<name>A0A0F9B2E0_9ZZZZ</name>
<comment type="caution">
    <text evidence="1">The sequence shown here is derived from an EMBL/GenBank/DDBJ whole genome shotgun (WGS) entry which is preliminary data.</text>
</comment>
<accession>A0A0F9B2E0</accession>
<sequence>TITGPSGTWDSGGMDIALFGSYAINGGNVLTAQALGSGVADSSLTSVGTLLGLTMGGNIVMADNSVTGIDTLTFTDAAGTIAGIQNQNLLDKTATESVSGEWTFSDKVFIDGSTAGDIQLTVQGATSQSDNIFVVEISSGADGFVIDKDLNALLKKHTAMGSGGSISAGRVLNLIELKADSNLIGAFINPINSSSSGSSPVSDSKSW</sequence>
<reference evidence="1" key="1">
    <citation type="journal article" date="2015" name="Nature">
        <title>Complex archaea that bridge the gap between prokaryotes and eukaryotes.</title>
        <authorList>
            <person name="Spang A."/>
            <person name="Saw J.H."/>
            <person name="Jorgensen S.L."/>
            <person name="Zaremba-Niedzwiedzka K."/>
            <person name="Martijn J."/>
            <person name="Lind A.E."/>
            <person name="van Eijk R."/>
            <person name="Schleper C."/>
            <person name="Guy L."/>
            <person name="Ettema T.J."/>
        </authorList>
    </citation>
    <scope>NUCLEOTIDE SEQUENCE</scope>
</reference>
<protein>
    <submittedName>
        <fullName evidence="1">Uncharacterized protein</fullName>
    </submittedName>
</protein>
<feature type="non-terminal residue" evidence="1">
    <location>
        <position position="1"/>
    </location>
</feature>
<organism evidence="1">
    <name type="scientific">marine sediment metagenome</name>
    <dbReference type="NCBI Taxonomy" id="412755"/>
    <lineage>
        <taxon>unclassified sequences</taxon>
        <taxon>metagenomes</taxon>
        <taxon>ecological metagenomes</taxon>
    </lineage>
</organism>
<dbReference type="AlphaFoldDB" id="A0A0F9B2E0"/>
<evidence type="ECO:0000313" key="1">
    <source>
        <dbReference type="EMBL" id="KKK78721.1"/>
    </source>
</evidence>
<gene>
    <name evidence="1" type="ORF">LCGC14_2840740</name>
</gene>
<dbReference type="EMBL" id="LAZR01054363">
    <property type="protein sequence ID" value="KKK78721.1"/>
    <property type="molecule type" value="Genomic_DNA"/>
</dbReference>
<proteinExistence type="predicted"/>